<dbReference type="AlphaFoldDB" id="A0A1H7I029"/>
<keyword evidence="2" id="KW-0472">Membrane</keyword>
<dbReference type="Pfam" id="PF13240">
    <property type="entry name" value="Zn_Ribbon_1"/>
    <property type="match status" value="1"/>
</dbReference>
<protein>
    <submittedName>
        <fullName evidence="4">Zinc-ribbon domain-containing protein</fullName>
    </submittedName>
</protein>
<evidence type="ECO:0000256" key="2">
    <source>
        <dbReference type="SAM" id="Phobius"/>
    </source>
</evidence>
<dbReference type="InterPro" id="IPR026870">
    <property type="entry name" value="Zinc_ribbon_dom"/>
</dbReference>
<dbReference type="OrthoDB" id="2236865at2"/>
<name>A0A1H7I029_RUMAL</name>
<feature type="compositionally biased region" description="Low complexity" evidence="1">
    <location>
        <begin position="37"/>
        <end position="55"/>
    </location>
</feature>
<evidence type="ECO:0000256" key="1">
    <source>
        <dbReference type="SAM" id="MobiDB-lite"/>
    </source>
</evidence>
<feature type="transmembrane region" description="Helical" evidence="2">
    <location>
        <begin position="73"/>
        <end position="95"/>
    </location>
</feature>
<dbReference type="Proteomes" id="UP000186015">
    <property type="component" value="Unassembled WGS sequence"/>
</dbReference>
<gene>
    <name evidence="4" type="ORF">SAMN05216469_103153</name>
</gene>
<keyword evidence="2" id="KW-1133">Transmembrane helix</keyword>
<keyword evidence="2" id="KW-0812">Transmembrane</keyword>
<feature type="compositionally biased region" description="Basic and acidic residues" evidence="1">
    <location>
        <begin position="618"/>
        <end position="627"/>
    </location>
</feature>
<feature type="region of interest" description="Disordered" evidence="1">
    <location>
        <begin position="608"/>
        <end position="684"/>
    </location>
</feature>
<feature type="compositionally biased region" description="Basic and acidic residues" evidence="1">
    <location>
        <begin position="635"/>
        <end position="675"/>
    </location>
</feature>
<dbReference type="RefSeq" id="WP_074830596.1">
    <property type="nucleotide sequence ID" value="NZ_FOAT01000003.1"/>
</dbReference>
<evidence type="ECO:0000313" key="5">
    <source>
        <dbReference type="Proteomes" id="UP000186015"/>
    </source>
</evidence>
<feature type="region of interest" description="Disordered" evidence="1">
    <location>
        <begin position="33"/>
        <end position="55"/>
    </location>
</feature>
<proteinExistence type="predicted"/>
<reference evidence="4 5" key="1">
    <citation type="submission" date="2016-10" db="EMBL/GenBank/DDBJ databases">
        <authorList>
            <person name="de Groot N.N."/>
        </authorList>
    </citation>
    <scope>NUCLEOTIDE SEQUENCE [LARGE SCALE GENOMIC DNA]</scope>
    <source>
        <strain evidence="4 5">KH2T6</strain>
    </source>
</reference>
<evidence type="ECO:0000313" key="4">
    <source>
        <dbReference type="EMBL" id="SEK55222.1"/>
    </source>
</evidence>
<evidence type="ECO:0000259" key="3">
    <source>
        <dbReference type="Pfam" id="PF13240"/>
    </source>
</evidence>
<dbReference type="EMBL" id="FOAT01000003">
    <property type="protein sequence ID" value="SEK55222.1"/>
    <property type="molecule type" value="Genomic_DNA"/>
</dbReference>
<accession>A0A1H7I029</accession>
<feature type="domain" description="Zinc-ribbon" evidence="3">
    <location>
        <begin position="3"/>
        <end position="24"/>
    </location>
</feature>
<organism evidence="4 5">
    <name type="scientific">Ruminococcus albus</name>
    <dbReference type="NCBI Taxonomy" id="1264"/>
    <lineage>
        <taxon>Bacteria</taxon>
        <taxon>Bacillati</taxon>
        <taxon>Bacillota</taxon>
        <taxon>Clostridia</taxon>
        <taxon>Eubacteriales</taxon>
        <taxon>Oscillospiraceae</taxon>
        <taxon>Ruminococcus</taxon>
    </lineage>
</organism>
<sequence>MKFCAKCGAQMEDGMKFCGVCGAVVSDGTATQSAPDQQYGQTQQYNPQAAAAAPKQPNPTIQKIVGKVKKNPLIAVIPLVAIAAIIALICIIASVTKYQKIDAKDLFRFEYEGLNEHGTVKGVLNAYPDELYKLNDITLSTSKDMKHLNSDLSILEDYDEEDLAELTGGEKVSPYLSIDANELKKVWTKAKKPADLVSMRKALLQKNSKDNYVIKAKFDKEKDLKNGDKIKVTVDYDAEALKKANIKLTNTEFEIEVKNLEDGVEFDPFDSKYVKVEFSGIDGDGRLKIDTTADSIEGMSIYYSADRSSGLKNGDKVKVTCEIYSGRSEKSGDAILYEANGKYYVIKNEDALTKEYEVSGLTELKEIDPFENIKFEYRGGAPFLTIYDVDNDDMGELIIDNVDFNIDNGSNLKVGDKFKVKAYAYSSLKEDGYKLKGEVDSNGYYVKEFTVDDTMPAYVTAANGSEAYASADLKDLIADEESEVREHLQDARSSWLSNATNVKFEGTVEKVDSLTLKDVYVAFSNKNNYSNISGYVNRVYGVYEVKVKTDDEEKPSATFFVAIYINDVLYADGKYYKNESYSSTGYNYYGTMADFNKQVGDKEGYTLTKCGAGSGTVEKPDDSKPEETTTTTTAKPEKDDSKEEKADDSKAEEKKDEEKEDKKDKEKETEKADEKPAEEEEKAS</sequence>